<evidence type="ECO:0000313" key="3">
    <source>
        <dbReference type="EMBL" id="OYD59622.1"/>
    </source>
</evidence>
<keyword evidence="1" id="KW-0472">Membrane</keyword>
<evidence type="ECO:0000259" key="2">
    <source>
        <dbReference type="Pfam" id="PF04235"/>
    </source>
</evidence>
<feature type="transmembrane region" description="Helical" evidence="1">
    <location>
        <begin position="236"/>
        <end position="257"/>
    </location>
</feature>
<comment type="caution">
    <text evidence="3">The sequence shown here is derived from an EMBL/GenBank/DDBJ whole genome shotgun (WGS) entry which is preliminary data.</text>
</comment>
<dbReference type="Proteomes" id="UP000215059">
    <property type="component" value="Unassembled WGS sequence"/>
</dbReference>
<feature type="transmembrane region" description="Helical" evidence="1">
    <location>
        <begin position="145"/>
        <end position="160"/>
    </location>
</feature>
<feature type="transmembrane region" description="Helical" evidence="1">
    <location>
        <begin position="167"/>
        <end position="191"/>
    </location>
</feature>
<feature type="transmembrane region" description="Helical" evidence="1">
    <location>
        <begin position="269"/>
        <end position="292"/>
    </location>
</feature>
<protein>
    <recommendedName>
        <fullName evidence="2">DUF418 domain-containing protein</fullName>
    </recommendedName>
</protein>
<keyword evidence="1" id="KW-1133">Transmembrane helix</keyword>
<dbReference type="InterPro" id="IPR052529">
    <property type="entry name" value="Bact_Transport_Assoc"/>
</dbReference>
<accession>A0A235FEI1</accession>
<sequence>MWILVFIAINLLKKTRCFVVRVKNSVLPVGEGERIEVLDVMRGIALLGILLVNMKSFAGPDTPISYLSYAYWNESYNVAATILLDFFVQGNFITMFSFLFGFGIIIMKERAEAKERRILPIFARRQIVLFLFGVLHVVLFWHGDILINYAGIGMIALLFIRRKPKTLFLTGIIILTLYSALMTAGNALYWATGEPVKTQKQDDAKYEAEIEEMINVYSDGTFTEIMAVRISEWQELNAFFIITAIALLPMFLFGMYSAKKRNLYTPKNLWRILAATFILGAGSKLLPVLFYSEKGKSGVYETTWIWGYEFGGAMMSLFYLSLIVLLYKTVNGKKLLSAFAAPGRMAFTIYLMQSVICTTIFNSYGLGLYGSIGPMTGAFLAAVIFSVQLIFAKWWIKRYTMGPLEWVWRTLTYGKVLKLKRDVSEKSSI</sequence>
<feature type="transmembrane region" description="Helical" evidence="1">
    <location>
        <begin position="347"/>
        <end position="369"/>
    </location>
</feature>
<feature type="transmembrane region" description="Helical" evidence="1">
    <location>
        <begin position="304"/>
        <end position="327"/>
    </location>
</feature>
<organism evidence="3 4">
    <name type="scientific">Fictibacillus aquaticus</name>
    <dbReference type="NCBI Taxonomy" id="2021314"/>
    <lineage>
        <taxon>Bacteria</taxon>
        <taxon>Bacillati</taxon>
        <taxon>Bacillota</taxon>
        <taxon>Bacilli</taxon>
        <taxon>Bacillales</taxon>
        <taxon>Fictibacillaceae</taxon>
        <taxon>Fictibacillus</taxon>
    </lineage>
</organism>
<evidence type="ECO:0000256" key="1">
    <source>
        <dbReference type="SAM" id="Phobius"/>
    </source>
</evidence>
<name>A0A235FEI1_9BACL</name>
<dbReference type="PANTHER" id="PTHR30590">
    <property type="entry name" value="INNER MEMBRANE PROTEIN"/>
    <property type="match status" value="1"/>
</dbReference>
<feature type="transmembrane region" description="Helical" evidence="1">
    <location>
        <begin position="118"/>
        <end position="139"/>
    </location>
</feature>
<feature type="domain" description="DUF418" evidence="2">
    <location>
        <begin position="265"/>
        <end position="415"/>
    </location>
</feature>
<feature type="transmembrane region" description="Helical" evidence="1">
    <location>
        <begin position="78"/>
        <end position="106"/>
    </location>
</feature>
<dbReference type="PANTHER" id="PTHR30590:SF2">
    <property type="entry name" value="INNER MEMBRANE PROTEIN"/>
    <property type="match status" value="1"/>
</dbReference>
<keyword evidence="1" id="KW-0812">Transmembrane</keyword>
<gene>
    <name evidence="3" type="ORF">CGZ90_06975</name>
</gene>
<keyword evidence="4" id="KW-1185">Reference proteome</keyword>
<dbReference type="Pfam" id="PF04235">
    <property type="entry name" value="DUF418"/>
    <property type="match status" value="1"/>
</dbReference>
<dbReference type="AlphaFoldDB" id="A0A235FEI1"/>
<proteinExistence type="predicted"/>
<dbReference type="EMBL" id="NOII01000001">
    <property type="protein sequence ID" value="OYD59622.1"/>
    <property type="molecule type" value="Genomic_DNA"/>
</dbReference>
<feature type="transmembrane region" description="Helical" evidence="1">
    <location>
        <begin position="375"/>
        <end position="396"/>
    </location>
</feature>
<reference evidence="3 4" key="1">
    <citation type="submission" date="2017-07" db="EMBL/GenBank/DDBJ databases">
        <title>Fictibacillus sp. nov. GDSW-R2A3 Genome sequencing and assembly.</title>
        <authorList>
            <person name="Mayilraj S."/>
        </authorList>
    </citation>
    <scope>NUCLEOTIDE SEQUENCE [LARGE SCALE GENOMIC DNA]</scope>
    <source>
        <strain evidence="3 4">GDSW-R2A3</strain>
    </source>
</reference>
<dbReference type="OrthoDB" id="9807744at2"/>
<dbReference type="InterPro" id="IPR007349">
    <property type="entry name" value="DUF418"/>
</dbReference>
<evidence type="ECO:0000313" key="4">
    <source>
        <dbReference type="Proteomes" id="UP000215059"/>
    </source>
</evidence>